<reference evidence="2 3" key="1">
    <citation type="submission" date="2019-05" db="EMBL/GenBank/DDBJ databases">
        <title>Another draft genome of Portunus trituberculatus and its Hox gene families provides insights of decapod evolution.</title>
        <authorList>
            <person name="Jeong J.-H."/>
            <person name="Song I."/>
            <person name="Kim S."/>
            <person name="Choi T."/>
            <person name="Kim D."/>
            <person name="Ryu S."/>
            <person name="Kim W."/>
        </authorList>
    </citation>
    <scope>NUCLEOTIDE SEQUENCE [LARGE SCALE GENOMIC DNA]</scope>
    <source>
        <tissue evidence="2">Muscle</tissue>
    </source>
</reference>
<evidence type="ECO:0000256" key="1">
    <source>
        <dbReference type="SAM" id="MobiDB-lite"/>
    </source>
</evidence>
<evidence type="ECO:0000313" key="3">
    <source>
        <dbReference type="Proteomes" id="UP000324222"/>
    </source>
</evidence>
<dbReference type="Proteomes" id="UP000324222">
    <property type="component" value="Unassembled WGS sequence"/>
</dbReference>
<protein>
    <submittedName>
        <fullName evidence="2">Uncharacterized protein</fullName>
    </submittedName>
</protein>
<organism evidence="2 3">
    <name type="scientific">Portunus trituberculatus</name>
    <name type="common">Swimming crab</name>
    <name type="synonym">Neptunus trituberculatus</name>
    <dbReference type="NCBI Taxonomy" id="210409"/>
    <lineage>
        <taxon>Eukaryota</taxon>
        <taxon>Metazoa</taxon>
        <taxon>Ecdysozoa</taxon>
        <taxon>Arthropoda</taxon>
        <taxon>Crustacea</taxon>
        <taxon>Multicrustacea</taxon>
        <taxon>Malacostraca</taxon>
        <taxon>Eumalacostraca</taxon>
        <taxon>Eucarida</taxon>
        <taxon>Decapoda</taxon>
        <taxon>Pleocyemata</taxon>
        <taxon>Brachyura</taxon>
        <taxon>Eubrachyura</taxon>
        <taxon>Portunoidea</taxon>
        <taxon>Portunidae</taxon>
        <taxon>Portuninae</taxon>
        <taxon>Portunus</taxon>
    </lineage>
</organism>
<comment type="caution">
    <text evidence="2">The sequence shown here is derived from an EMBL/GenBank/DDBJ whole genome shotgun (WGS) entry which is preliminary data.</text>
</comment>
<proteinExistence type="predicted"/>
<keyword evidence="3" id="KW-1185">Reference proteome</keyword>
<feature type="region of interest" description="Disordered" evidence="1">
    <location>
        <begin position="1"/>
        <end position="21"/>
    </location>
</feature>
<name>A0A5B7DFU4_PORTR</name>
<dbReference type="EMBL" id="VSRR010000846">
    <property type="protein sequence ID" value="MPC20198.1"/>
    <property type="molecule type" value="Genomic_DNA"/>
</dbReference>
<evidence type="ECO:0000313" key="2">
    <source>
        <dbReference type="EMBL" id="MPC20198.1"/>
    </source>
</evidence>
<gene>
    <name evidence="2" type="ORF">E2C01_013133</name>
</gene>
<sequence length="89" mass="10045">MRRKQVEEEEEEEEGEEEGDTCVRVGEVFFYQSRSLPLSSPQAKVVLPEVTGARENSGEAIGHQKNLLTLYWMPTLKADGATRSHPMHS</sequence>
<feature type="compositionally biased region" description="Acidic residues" evidence="1">
    <location>
        <begin position="7"/>
        <end position="20"/>
    </location>
</feature>
<dbReference type="AlphaFoldDB" id="A0A5B7DFU4"/>
<accession>A0A5B7DFU4</accession>